<dbReference type="EMBL" id="JAMOIM010000001">
    <property type="protein sequence ID" value="MCW6506799.1"/>
    <property type="molecule type" value="Genomic_DNA"/>
</dbReference>
<dbReference type="Gene3D" id="3.40.630.30">
    <property type="match status" value="1"/>
</dbReference>
<dbReference type="Pfam" id="PF13302">
    <property type="entry name" value="Acetyltransf_3"/>
    <property type="match status" value="1"/>
</dbReference>
<dbReference type="AlphaFoldDB" id="A0AA42CH17"/>
<dbReference type="RefSeq" id="WP_282583145.1">
    <property type="nucleotide sequence ID" value="NZ_JAMOIM010000001.1"/>
</dbReference>
<dbReference type="Proteomes" id="UP001165667">
    <property type="component" value="Unassembled WGS sequence"/>
</dbReference>
<evidence type="ECO:0000313" key="3">
    <source>
        <dbReference type="Proteomes" id="UP001165667"/>
    </source>
</evidence>
<evidence type="ECO:0000313" key="2">
    <source>
        <dbReference type="EMBL" id="MCW6506799.1"/>
    </source>
</evidence>
<protein>
    <submittedName>
        <fullName evidence="2">GNAT family N-acetyltransferase</fullName>
    </submittedName>
</protein>
<dbReference type="PROSITE" id="PS51186">
    <property type="entry name" value="GNAT"/>
    <property type="match status" value="1"/>
</dbReference>
<reference evidence="2" key="1">
    <citation type="submission" date="2022-05" db="EMBL/GenBank/DDBJ databases">
        <authorList>
            <person name="Pankratov T."/>
        </authorList>
    </citation>
    <scope>NUCLEOTIDE SEQUENCE</scope>
    <source>
        <strain evidence="2">BP6-180914</strain>
    </source>
</reference>
<dbReference type="InterPro" id="IPR000182">
    <property type="entry name" value="GNAT_dom"/>
</dbReference>
<evidence type="ECO:0000259" key="1">
    <source>
        <dbReference type="PROSITE" id="PS51186"/>
    </source>
</evidence>
<organism evidence="2 3">
    <name type="scientific">Lichenifustis flavocetrariae</name>
    <dbReference type="NCBI Taxonomy" id="2949735"/>
    <lineage>
        <taxon>Bacteria</taxon>
        <taxon>Pseudomonadati</taxon>
        <taxon>Pseudomonadota</taxon>
        <taxon>Alphaproteobacteria</taxon>
        <taxon>Hyphomicrobiales</taxon>
        <taxon>Lichenihabitantaceae</taxon>
        <taxon>Lichenifustis</taxon>
    </lineage>
</organism>
<dbReference type="PANTHER" id="PTHR43792">
    <property type="entry name" value="GNAT FAMILY, PUTATIVE (AFU_ORTHOLOGUE AFUA_3G00765)-RELATED-RELATED"/>
    <property type="match status" value="1"/>
</dbReference>
<name>A0AA42CH17_9HYPH</name>
<dbReference type="SUPFAM" id="SSF55729">
    <property type="entry name" value="Acyl-CoA N-acyltransferases (Nat)"/>
    <property type="match status" value="1"/>
</dbReference>
<dbReference type="InterPro" id="IPR016181">
    <property type="entry name" value="Acyl_CoA_acyltransferase"/>
</dbReference>
<gene>
    <name evidence="2" type="ORF">M8523_02040</name>
</gene>
<dbReference type="GO" id="GO:0016747">
    <property type="term" value="F:acyltransferase activity, transferring groups other than amino-acyl groups"/>
    <property type="evidence" value="ECO:0007669"/>
    <property type="project" value="InterPro"/>
</dbReference>
<dbReference type="PANTHER" id="PTHR43792:SF1">
    <property type="entry name" value="N-ACETYLTRANSFERASE DOMAIN-CONTAINING PROTEIN"/>
    <property type="match status" value="1"/>
</dbReference>
<sequence length="182" mass="20515">MTAIRTPRLLLRRWRPEDLPAYAALNADPEVRRWWSAGVLTRRQSDAQAAKLQAHIEAHGFGFWAVEAPGVAPFVGFVGLQYVDAHLPVGPAVEAGWRLARSFWGLGYATEAAGAAVEYGFDRLGFREILAYAVAGNLPSRRVMERIGMRHDPDADFHHPDRPDDDPKRRHVVYRLVRNRPV</sequence>
<feature type="domain" description="N-acetyltransferase" evidence="1">
    <location>
        <begin position="9"/>
        <end position="179"/>
    </location>
</feature>
<proteinExistence type="predicted"/>
<dbReference type="InterPro" id="IPR051531">
    <property type="entry name" value="N-acetyltransferase"/>
</dbReference>
<accession>A0AA42CH17</accession>
<keyword evidence="3" id="KW-1185">Reference proteome</keyword>
<comment type="caution">
    <text evidence="2">The sequence shown here is derived from an EMBL/GenBank/DDBJ whole genome shotgun (WGS) entry which is preliminary data.</text>
</comment>